<keyword evidence="3 4" id="KW-0472">Membrane</keyword>
<dbReference type="PANTHER" id="PTHR30627:SF1">
    <property type="entry name" value="PEPTIDOGLYCAN D,D-TRANSPEPTIDASE FTSI"/>
    <property type="match status" value="1"/>
</dbReference>
<dbReference type="InterPro" id="IPR036138">
    <property type="entry name" value="PBP_dimer_sf"/>
</dbReference>
<dbReference type="InterPro" id="IPR050515">
    <property type="entry name" value="Beta-lactam/transpept"/>
</dbReference>
<dbReference type="RefSeq" id="WP_111229817.1">
    <property type="nucleotide sequence ID" value="NZ_NBIU01000013.1"/>
</dbReference>
<dbReference type="GO" id="GO:0004180">
    <property type="term" value="F:carboxypeptidase activity"/>
    <property type="evidence" value="ECO:0007669"/>
    <property type="project" value="UniProtKB-KW"/>
</dbReference>
<evidence type="ECO:0000256" key="2">
    <source>
        <dbReference type="ARBA" id="ARBA00022645"/>
    </source>
</evidence>
<keyword evidence="4" id="KW-1133">Transmembrane helix</keyword>
<feature type="domain" description="Penicillin-binding protein dimerisation" evidence="6">
    <location>
        <begin position="49"/>
        <end position="206"/>
    </location>
</feature>
<protein>
    <submittedName>
        <fullName evidence="7">Penicillin-binding protein</fullName>
    </submittedName>
</protein>
<evidence type="ECO:0000256" key="3">
    <source>
        <dbReference type="ARBA" id="ARBA00023136"/>
    </source>
</evidence>
<keyword evidence="2" id="KW-0378">Hydrolase</keyword>
<keyword evidence="4" id="KW-0812">Transmembrane</keyword>
<reference evidence="7 8" key="1">
    <citation type="submission" date="2017-03" db="EMBL/GenBank/DDBJ databases">
        <title>Genomic and clinical evidence uncovers the enterohepatic species Helicobacter valdiviensis as a potential human intestinal pathogen.</title>
        <authorList>
            <person name="Fresia P."/>
            <person name="Jara R."/>
            <person name="Sierra R."/>
            <person name="Ferres I."/>
            <person name="Greif G."/>
            <person name="Iraola G."/>
            <person name="Collado L."/>
        </authorList>
    </citation>
    <scope>NUCLEOTIDE SEQUENCE [LARGE SCALE GENOMIC DNA]</scope>
    <source>
        <strain evidence="7 8">WBE14</strain>
    </source>
</reference>
<dbReference type="AlphaFoldDB" id="A0A2W6MXX1"/>
<dbReference type="SUPFAM" id="SSF56519">
    <property type="entry name" value="Penicillin binding protein dimerisation domain"/>
    <property type="match status" value="1"/>
</dbReference>
<evidence type="ECO:0000256" key="1">
    <source>
        <dbReference type="ARBA" id="ARBA00004370"/>
    </source>
</evidence>
<organism evidence="7 8">
    <name type="scientific">Helicobacter valdiviensis</name>
    <dbReference type="NCBI Taxonomy" id="1458358"/>
    <lineage>
        <taxon>Bacteria</taxon>
        <taxon>Pseudomonadati</taxon>
        <taxon>Campylobacterota</taxon>
        <taxon>Epsilonproteobacteria</taxon>
        <taxon>Campylobacterales</taxon>
        <taxon>Helicobacteraceae</taxon>
        <taxon>Helicobacter</taxon>
    </lineage>
</organism>
<keyword evidence="2" id="KW-0121">Carboxypeptidase</keyword>
<dbReference type="Proteomes" id="UP000249746">
    <property type="component" value="Unassembled WGS sequence"/>
</dbReference>
<comment type="caution">
    <text evidence="7">The sequence shown here is derived from an EMBL/GenBank/DDBJ whole genome shotgun (WGS) entry which is preliminary data.</text>
</comment>
<keyword evidence="8" id="KW-1185">Reference proteome</keyword>
<sequence length="588" mass="66096">MQDADFKKRGKVALLFFLITFGFVIFLGAIFYHSSNKQEDTNFTAKRTQSAIRGSIYSSDGFLLASSKKVYKAVVNTYNIDPNKKELFINLFSIYSKIPKDTIAQKLQEKGNVVLSYDIDSKTASYLRQLNIKLNQLDVFISHIDKKGRVFKYGLSVVESGESRDYLYGNSLEPILGYVNKQDINNMTRTIGIKGVEKSYNENLKPISDSLMTGERDIAFNIILNKNSTLNDRIDGYNLFTTIPLKLQKKIERLVDENAKNLGAKEVVVGIIESKSGKILSLATSARFDPNSISKEDYPKLNASAIEYSYEPGSIIKPIIYSILLENNLINPSEIIELDNGRYKLHNFYITDTHRLESASIEEILLYSSNIGMAKISQRLSPSLYNLFLQNFGFGNLSGIDLPYERIGVIPDISRFRSEVYRASVSYGYGIRTTFIQMLKAYNTIISDGLAYEPYVVEYLEGNKGELYRIKHNPPTQIISKNTASKVKETLIKVVTQGTGKSAKVEGLTIGGKTGTAHIAQGGKYIRKYNSSFFGFVSDGKKEYTIGISVFEPNETDAYFASQTAVPLFKSIVELLLKEDFLKRSKNP</sequence>
<name>A0A2W6MXX1_9HELI</name>
<evidence type="ECO:0000259" key="5">
    <source>
        <dbReference type="Pfam" id="PF00905"/>
    </source>
</evidence>
<dbReference type="GO" id="GO:0008658">
    <property type="term" value="F:penicillin binding"/>
    <property type="evidence" value="ECO:0007669"/>
    <property type="project" value="InterPro"/>
</dbReference>
<dbReference type="GO" id="GO:0071555">
    <property type="term" value="P:cell wall organization"/>
    <property type="evidence" value="ECO:0007669"/>
    <property type="project" value="TreeGrafter"/>
</dbReference>
<evidence type="ECO:0000259" key="6">
    <source>
        <dbReference type="Pfam" id="PF03717"/>
    </source>
</evidence>
<dbReference type="GO" id="GO:0005886">
    <property type="term" value="C:plasma membrane"/>
    <property type="evidence" value="ECO:0007669"/>
    <property type="project" value="TreeGrafter"/>
</dbReference>
<dbReference type="Gene3D" id="3.90.1310.10">
    <property type="entry name" value="Penicillin-binding protein 2a (Domain 2)"/>
    <property type="match status" value="1"/>
</dbReference>
<dbReference type="Pfam" id="PF00905">
    <property type="entry name" value="Transpeptidase"/>
    <property type="match status" value="1"/>
</dbReference>
<dbReference type="SUPFAM" id="SSF56601">
    <property type="entry name" value="beta-lactamase/transpeptidase-like"/>
    <property type="match status" value="1"/>
</dbReference>
<feature type="transmembrane region" description="Helical" evidence="4">
    <location>
        <begin position="12"/>
        <end position="32"/>
    </location>
</feature>
<evidence type="ECO:0000313" key="7">
    <source>
        <dbReference type="EMBL" id="PZT48098.1"/>
    </source>
</evidence>
<dbReference type="Gene3D" id="3.40.710.10">
    <property type="entry name" value="DD-peptidase/beta-lactamase superfamily"/>
    <property type="match status" value="1"/>
</dbReference>
<comment type="subcellular location">
    <subcellularLocation>
        <location evidence="1">Membrane</location>
    </subcellularLocation>
</comment>
<accession>A0A2W6MXX1</accession>
<dbReference type="InterPro" id="IPR005311">
    <property type="entry name" value="PBP_dimer"/>
</dbReference>
<evidence type="ECO:0000256" key="4">
    <source>
        <dbReference type="SAM" id="Phobius"/>
    </source>
</evidence>
<keyword evidence="2" id="KW-0645">Protease</keyword>
<dbReference type="OrthoDB" id="9789078at2"/>
<dbReference type="InterPro" id="IPR001460">
    <property type="entry name" value="PCN-bd_Tpept"/>
</dbReference>
<dbReference type="PANTHER" id="PTHR30627">
    <property type="entry name" value="PEPTIDOGLYCAN D,D-TRANSPEPTIDASE"/>
    <property type="match status" value="1"/>
</dbReference>
<dbReference type="Pfam" id="PF03717">
    <property type="entry name" value="PBP_dimer"/>
    <property type="match status" value="1"/>
</dbReference>
<feature type="domain" description="Penicillin-binding protein transpeptidase" evidence="5">
    <location>
        <begin position="269"/>
        <end position="574"/>
    </location>
</feature>
<dbReference type="Gene3D" id="3.30.450.330">
    <property type="match status" value="1"/>
</dbReference>
<proteinExistence type="predicted"/>
<dbReference type="InterPro" id="IPR012338">
    <property type="entry name" value="Beta-lactam/transpept-like"/>
</dbReference>
<dbReference type="EMBL" id="NBIU01000013">
    <property type="protein sequence ID" value="PZT48098.1"/>
    <property type="molecule type" value="Genomic_DNA"/>
</dbReference>
<gene>
    <name evidence="7" type="ORF">B6S12_05545</name>
</gene>
<evidence type="ECO:0000313" key="8">
    <source>
        <dbReference type="Proteomes" id="UP000249746"/>
    </source>
</evidence>